<name>A0ABR5IG96_9ACTN</name>
<dbReference type="EMBL" id="LDTZ01000014">
    <property type="protein sequence ID" value="KNA92729.1"/>
    <property type="molecule type" value="Genomic_DNA"/>
</dbReference>
<protein>
    <recommendedName>
        <fullName evidence="3">Phage head morphogenesis domain-containing protein</fullName>
    </recommendedName>
</protein>
<accession>A0ABR5IG96</accession>
<comment type="caution">
    <text evidence="1">The sequence shown here is derived from an EMBL/GenBank/DDBJ whole genome shotgun (WGS) entry which is preliminary data.</text>
</comment>
<keyword evidence="2" id="KW-1185">Reference proteome</keyword>
<evidence type="ECO:0000313" key="1">
    <source>
        <dbReference type="EMBL" id="KNA92729.1"/>
    </source>
</evidence>
<evidence type="ECO:0000313" key="2">
    <source>
        <dbReference type="Proteomes" id="UP000037247"/>
    </source>
</evidence>
<dbReference type="RefSeq" id="WP_049697938.1">
    <property type="nucleotide sequence ID" value="NZ_LDTZ01000014.1"/>
</dbReference>
<evidence type="ECO:0008006" key="3">
    <source>
        <dbReference type="Google" id="ProtNLM"/>
    </source>
</evidence>
<gene>
    <name evidence="1" type="ORF">ABW18_05550</name>
</gene>
<proteinExistence type="predicted"/>
<sequence>MNLNRAYRIAANTAGAVARALQKLKTAVQVAFERAIVTRNPAGQEGAVRRSISSTVTTLSSYVMTGTVNAWRTAGSGYRPSLRKLTLPVLLALGRMETISVKRFHELADEALSRITTETREDVLREIVREFVARGILRITDSLGREYDAVEWTERAVDTAILNAARQAYTGTLLAKGSTVVKVITEQGACGKCRPFHNRHLALRPTPGMFTVAQAERLGLFHPSCRCHMVEIRQAVAA</sequence>
<dbReference type="Proteomes" id="UP000037247">
    <property type="component" value="Unassembled WGS sequence"/>
</dbReference>
<organism evidence="1 2">
    <name type="scientific">Gordonia jacobaea</name>
    <dbReference type="NCBI Taxonomy" id="122202"/>
    <lineage>
        <taxon>Bacteria</taxon>
        <taxon>Bacillati</taxon>
        <taxon>Actinomycetota</taxon>
        <taxon>Actinomycetes</taxon>
        <taxon>Mycobacteriales</taxon>
        <taxon>Gordoniaceae</taxon>
        <taxon>Gordonia</taxon>
    </lineage>
</organism>
<reference evidence="1 2" key="1">
    <citation type="submission" date="2015-05" db="EMBL/GenBank/DDBJ databases">
        <title>Draft genome sequence of the bacterium Gordonia jacobaea a new member of the Gordonia genus.</title>
        <authorList>
            <person name="Jimenez-Galisteo G."/>
            <person name="Dominguez A."/>
            <person name="Munoz E."/>
            <person name="Vinas M."/>
        </authorList>
    </citation>
    <scope>NUCLEOTIDE SEQUENCE [LARGE SCALE GENOMIC DNA]</scope>
    <source>
        <strain evidence="2">mv1</strain>
    </source>
</reference>